<comment type="subunit">
    <text evidence="6">Monomer.</text>
</comment>
<dbReference type="GO" id="GO:0046872">
    <property type="term" value="F:metal ion binding"/>
    <property type="evidence" value="ECO:0007669"/>
    <property type="project" value="UniProtKB-UniRule"/>
</dbReference>
<dbReference type="PROSITE" id="PS00680">
    <property type="entry name" value="MAP_1"/>
    <property type="match status" value="1"/>
</dbReference>
<dbReference type="Gene3D" id="3.90.230.10">
    <property type="entry name" value="Creatinase/methionine aminopeptidase superfamily"/>
    <property type="match status" value="1"/>
</dbReference>
<dbReference type="PANTHER" id="PTHR43330:SF27">
    <property type="entry name" value="METHIONINE AMINOPEPTIDASE"/>
    <property type="match status" value="1"/>
</dbReference>
<comment type="catalytic activity">
    <reaction evidence="6 7">
        <text>Release of N-terminal amino acids, preferentially methionine, from peptides and arylamides.</text>
        <dbReference type="EC" id="3.4.11.18"/>
    </reaction>
</comment>
<evidence type="ECO:0000259" key="8">
    <source>
        <dbReference type="Pfam" id="PF00557"/>
    </source>
</evidence>
<feature type="binding site" evidence="6">
    <location>
        <position position="202"/>
    </location>
    <ligand>
        <name>a divalent metal cation</name>
        <dbReference type="ChEBI" id="CHEBI:60240"/>
        <label>2</label>
        <note>catalytic</note>
    </ligand>
</feature>
<dbReference type="InterPro" id="IPR036005">
    <property type="entry name" value="Creatinase/aminopeptidase-like"/>
</dbReference>
<dbReference type="NCBIfam" id="TIGR00500">
    <property type="entry name" value="met_pdase_I"/>
    <property type="match status" value="1"/>
</dbReference>
<dbReference type="EMBL" id="DXAQ01000089">
    <property type="protein sequence ID" value="HIZ89433.1"/>
    <property type="molecule type" value="Genomic_DNA"/>
</dbReference>
<evidence type="ECO:0000313" key="9">
    <source>
        <dbReference type="EMBL" id="HIZ89433.1"/>
    </source>
</evidence>
<evidence type="ECO:0000256" key="4">
    <source>
        <dbReference type="ARBA" id="ARBA00022723"/>
    </source>
</evidence>
<dbReference type="InterPro" id="IPR000994">
    <property type="entry name" value="Pept_M24"/>
</dbReference>
<feature type="binding site" evidence="6">
    <location>
        <position position="77"/>
    </location>
    <ligand>
        <name>substrate</name>
    </ligand>
</feature>
<evidence type="ECO:0000256" key="3">
    <source>
        <dbReference type="ARBA" id="ARBA00022670"/>
    </source>
</evidence>
<dbReference type="GO" id="GO:0004239">
    <property type="term" value="F:initiator methionyl aminopeptidase activity"/>
    <property type="evidence" value="ECO:0007669"/>
    <property type="project" value="UniProtKB-UniRule"/>
</dbReference>
<dbReference type="CDD" id="cd01086">
    <property type="entry name" value="MetAP1"/>
    <property type="match status" value="1"/>
</dbReference>
<dbReference type="Proteomes" id="UP000824176">
    <property type="component" value="Unassembled WGS sequence"/>
</dbReference>
<keyword evidence="4 6" id="KW-0479">Metal-binding</keyword>
<dbReference type="PRINTS" id="PR00599">
    <property type="entry name" value="MAPEPTIDASE"/>
</dbReference>
<sequence length="252" mass="27906">MVVLYSKSEIEKIKEASQVVKEVFKQLKEYIKPGISTKDVDKLVEDIIYSMSAIPSSKGYYGFPGSCCTSVNNVVVHGIPDDKTILKEGDIISVDVVAKKDGFHSDACRTFPVGKISEEAERLIKVTKESFFKGVEFARVGNRISDISHAIQTYVEAAGFGVIREYQGHGIGRNMHEEPSIPNYGRPNRGFRLKPGAVLAIEPMVTYGDYSIRILPDKWTAVTTDNSIAAHYENTVVVTNDEPLILTIEDEA</sequence>
<organism evidence="9 10">
    <name type="scientific">Candidatus Mucispirillum faecigallinarum</name>
    <dbReference type="NCBI Taxonomy" id="2838699"/>
    <lineage>
        <taxon>Bacteria</taxon>
        <taxon>Pseudomonadati</taxon>
        <taxon>Deferribacterota</taxon>
        <taxon>Deferribacteres</taxon>
        <taxon>Deferribacterales</taxon>
        <taxon>Mucispirillaceae</taxon>
        <taxon>Mucispirillum</taxon>
    </lineage>
</organism>
<dbReference type="InterPro" id="IPR001714">
    <property type="entry name" value="Pept_M24_MAP"/>
</dbReference>
<feature type="binding site" evidence="6">
    <location>
        <position position="233"/>
    </location>
    <ligand>
        <name>a divalent metal cation</name>
        <dbReference type="ChEBI" id="CHEBI:60240"/>
        <label>1</label>
    </ligand>
</feature>
<dbReference type="GO" id="GO:0006508">
    <property type="term" value="P:proteolysis"/>
    <property type="evidence" value="ECO:0007669"/>
    <property type="project" value="UniProtKB-KW"/>
</dbReference>
<reference evidence="9" key="2">
    <citation type="submission" date="2021-04" db="EMBL/GenBank/DDBJ databases">
        <authorList>
            <person name="Gilroy R."/>
        </authorList>
    </citation>
    <scope>NUCLEOTIDE SEQUENCE</scope>
    <source>
        <strain evidence="9">ChiW4-1371</strain>
    </source>
</reference>
<comment type="caution">
    <text evidence="9">The sequence shown here is derived from an EMBL/GenBank/DDBJ whole genome shotgun (WGS) entry which is preliminary data.</text>
</comment>
<accession>A0A9D2GSV7</accession>
<dbReference type="GO" id="GO:0070006">
    <property type="term" value="F:metalloaminopeptidase activity"/>
    <property type="evidence" value="ECO:0007669"/>
    <property type="project" value="UniProtKB-UniRule"/>
</dbReference>
<evidence type="ECO:0000256" key="7">
    <source>
        <dbReference type="RuleBase" id="RU003653"/>
    </source>
</evidence>
<dbReference type="EC" id="3.4.11.18" evidence="6 7"/>
<feature type="binding site" evidence="6">
    <location>
        <position position="95"/>
    </location>
    <ligand>
        <name>a divalent metal cation</name>
        <dbReference type="ChEBI" id="CHEBI:60240"/>
        <label>1</label>
    </ligand>
</feature>
<dbReference type="Pfam" id="PF00557">
    <property type="entry name" value="Peptidase_M24"/>
    <property type="match status" value="1"/>
</dbReference>
<dbReference type="InterPro" id="IPR002467">
    <property type="entry name" value="Pept_M24A_MAP1"/>
</dbReference>
<reference evidence="9" key="1">
    <citation type="journal article" date="2021" name="PeerJ">
        <title>Extensive microbial diversity within the chicken gut microbiome revealed by metagenomics and culture.</title>
        <authorList>
            <person name="Gilroy R."/>
            <person name="Ravi A."/>
            <person name="Getino M."/>
            <person name="Pursley I."/>
            <person name="Horton D.L."/>
            <person name="Alikhan N.F."/>
            <person name="Baker D."/>
            <person name="Gharbi K."/>
            <person name="Hall N."/>
            <person name="Watson M."/>
            <person name="Adriaenssens E.M."/>
            <person name="Foster-Nyarko E."/>
            <person name="Jarju S."/>
            <person name="Secka A."/>
            <person name="Antonio M."/>
            <person name="Oren A."/>
            <person name="Chaudhuri R.R."/>
            <person name="La Ragione R."/>
            <person name="Hildebrand F."/>
            <person name="Pallen M.J."/>
        </authorList>
    </citation>
    <scope>NUCLEOTIDE SEQUENCE</scope>
    <source>
        <strain evidence="9">ChiW4-1371</strain>
    </source>
</reference>
<dbReference type="PANTHER" id="PTHR43330">
    <property type="entry name" value="METHIONINE AMINOPEPTIDASE"/>
    <property type="match status" value="1"/>
</dbReference>
<gene>
    <name evidence="6 9" type="primary">map</name>
    <name evidence="9" type="ORF">H9804_05775</name>
</gene>
<protein>
    <recommendedName>
        <fullName evidence="6 7">Methionine aminopeptidase</fullName>
        <shortName evidence="6">MAP</shortName>
        <shortName evidence="6">MetAP</shortName>
        <ecNumber evidence="6 7">3.4.11.18</ecNumber>
    </recommendedName>
    <alternativeName>
        <fullName evidence="6">Peptidase M</fullName>
    </alternativeName>
</protein>
<keyword evidence="3 6" id="KW-0645">Protease</keyword>
<keyword evidence="5 6" id="KW-0378">Hydrolase</keyword>
<feature type="binding site" evidence="6">
    <location>
        <position position="169"/>
    </location>
    <ligand>
        <name>a divalent metal cation</name>
        <dbReference type="ChEBI" id="CHEBI:60240"/>
        <label>2</label>
        <note>catalytic</note>
    </ligand>
</feature>
<feature type="binding site" evidence="6">
    <location>
        <position position="106"/>
    </location>
    <ligand>
        <name>a divalent metal cation</name>
        <dbReference type="ChEBI" id="CHEBI:60240"/>
        <label>2</label>
        <note>catalytic</note>
    </ligand>
</feature>
<dbReference type="AlphaFoldDB" id="A0A9D2GSV7"/>
<name>A0A9D2GSV7_9BACT</name>
<dbReference type="SUPFAM" id="SSF55920">
    <property type="entry name" value="Creatinase/aminopeptidase"/>
    <property type="match status" value="1"/>
</dbReference>
<evidence type="ECO:0000256" key="6">
    <source>
        <dbReference type="HAMAP-Rule" id="MF_01974"/>
    </source>
</evidence>
<comment type="similarity">
    <text evidence="6">Belongs to the peptidase M24A family. Methionine aminopeptidase type 1 subfamily.</text>
</comment>
<feature type="domain" description="Peptidase M24" evidence="8">
    <location>
        <begin position="11"/>
        <end position="240"/>
    </location>
</feature>
<evidence type="ECO:0000256" key="5">
    <source>
        <dbReference type="ARBA" id="ARBA00022801"/>
    </source>
</evidence>
<evidence type="ECO:0000256" key="2">
    <source>
        <dbReference type="ARBA" id="ARBA00022438"/>
    </source>
</evidence>
<evidence type="ECO:0000256" key="1">
    <source>
        <dbReference type="ARBA" id="ARBA00002521"/>
    </source>
</evidence>
<comment type="function">
    <text evidence="1 6">Removes the N-terminal methionine from nascent proteins. The N-terminal methionine is often cleaved when the second residue in the primary sequence is small and uncharged (Met-Ala-, Cys, Gly, Pro, Ser, Thr, or Val). Requires deformylation of the N(alpha)-formylated initiator methionine before it can be hydrolyzed.</text>
</comment>
<dbReference type="GO" id="GO:0005829">
    <property type="term" value="C:cytosol"/>
    <property type="evidence" value="ECO:0007669"/>
    <property type="project" value="TreeGrafter"/>
</dbReference>
<keyword evidence="2 6" id="KW-0031">Aminopeptidase</keyword>
<comment type="cofactor">
    <cofactor evidence="6">
        <name>Co(2+)</name>
        <dbReference type="ChEBI" id="CHEBI:48828"/>
    </cofactor>
    <cofactor evidence="6">
        <name>Zn(2+)</name>
        <dbReference type="ChEBI" id="CHEBI:29105"/>
    </cofactor>
    <cofactor evidence="6">
        <name>Mn(2+)</name>
        <dbReference type="ChEBI" id="CHEBI:29035"/>
    </cofactor>
    <cofactor evidence="6">
        <name>Fe(2+)</name>
        <dbReference type="ChEBI" id="CHEBI:29033"/>
    </cofactor>
    <text evidence="6">Binds 2 divalent metal cations per subunit. Has a high-affinity and a low affinity metal-binding site. The true nature of the physiological cofactor is under debate. The enzyme is active with cobalt, zinc, manganese or divalent iron ions. Most likely, methionine aminopeptidases function as mononuclear Fe(2+)-metalloproteases under physiological conditions, and the catalytically relevant metal-binding site has been assigned to the histidine-containing high-affinity site.</text>
</comment>
<feature type="binding site" evidence="6">
    <location>
        <position position="233"/>
    </location>
    <ligand>
        <name>a divalent metal cation</name>
        <dbReference type="ChEBI" id="CHEBI:60240"/>
        <label>2</label>
        <note>catalytic</note>
    </ligand>
</feature>
<evidence type="ECO:0000313" key="10">
    <source>
        <dbReference type="Proteomes" id="UP000824176"/>
    </source>
</evidence>
<feature type="binding site" evidence="6">
    <location>
        <position position="106"/>
    </location>
    <ligand>
        <name>a divalent metal cation</name>
        <dbReference type="ChEBI" id="CHEBI:60240"/>
        <label>1</label>
    </ligand>
</feature>
<feature type="binding site" evidence="6">
    <location>
        <position position="176"/>
    </location>
    <ligand>
        <name>substrate</name>
    </ligand>
</feature>
<dbReference type="HAMAP" id="MF_01974">
    <property type="entry name" value="MetAP_1"/>
    <property type="match status" value="1"/>
</dbReference>
<proteinExistence type="inferred from homology"/>